<keyword evidence="2" id="KW-1185">Reference proteome</keyword>
<organism evidence="1 2">
    <name type="scientific">Variovorax humicola</name>
    <dbReference type="NCBI Taxonomy" id="1769758"/>
    <lineage>
        <taxon>Bacteria</taxon>
        <taxon>Pseudomonadati</taxon>
        <taxon>Pseudomonadota</taxon>
        <taxon>Betaproteobacteria</taxon>
        <taxon>Burkholderiales</taxon>
        <taxon>Comamonadaceae</taxon>
        <taxon>Variovorax</taxon>
    </lineage>
</organism>
<dbReference type="EMBL" id="JBBKZV010000029">
    <property type="protein sequence ID" value="MEJ8826107.1"/>
    <property type="molecule type" value="Genomic_DNA"/>
</dbReference>
<dbReference type="Proteomes" id="UP001363010">
    <property type="component" value="Unassembled WGS sequence"/>
</dbReference>
<evidence type="ECO:0000313" key="1">
    <source>
        <dbReference type="EMBL" id="MEJ8826107.1"/>
    </source>
</evidence>
<evidence type="ECO:0000313" key="2">
    <source>
        <dbReference type="Proteomes" id="UP001363010"/>
    </source>
</evidence>
<dbReference type="RefSeq" id="WP_340367145.1">
    <property type="nucleotide sequence ID" value="NZ_JBBKZV010000029.1"/>
</dbReference>
<sequence>MYRIGSKLKEVELKNLRPTQMTVGFKEVEKKRKSWAAMNTDDRRQAMNRQLFPVIKGPKKTFYILDHHHTAAALVKEKSECVLIGVVKDLSALKGESFWIFLDHYSWVHPYDERGTRRGFADIPNNFEGLKDDPFRSLAGEVRDAGGFAKSDAPFLEFLWANHFRGAIPGRMLQSDPKKALARALALARSPKSEFLPGWSGRR</sequence>
<dbReference type="Pfam" id="PF08857">
    <property type="entry name" value="ParBc_2"/>
    <property type="match status" value="1"/>
</dbReference>
<reference evidence="1 2" key="1">
    <citation type="submission" date="2024-03" db="EMBL/GenBank/DDBJ databases">
        <title>Novel species of the genus Variovorax.</title>
        <authorList>
            <person name="Liu Q."/>
            <person name="Xin Y.-H."/>
        </authorList>
    </citation>
    <scope>NUCLEOTIDE SEQUENCE [LARGE SCALE GENOMIC DNA]</scope>
    <source>
        <strain evidence="1 2">KACC 18501</strain>
    </source>
</reference>
<name>A0ABU8W7T1_9BURK</name>
<dbReference type="PIRSF" id="PIRSF029669">
    <property type="entry name" value="UCP029669"/>
    <property type="match status" value="1"/>
</dbReference>
<comment type="caution">
    <text evidence="1">The sequence shown here is derived from an EMBL/GenBank/DDBJ whole genome shotgun (WGS) entry which is preliminary data.</text>
</comment>
<dbReference type="InterPro" id="IPR014956">
    <property type="entry name" value="ParBc_2"/>
</dbReference>
<protein>
    <submittedName>
        <fullName evidence="1">ParB-like protein</fullName>
    </submittedName>
</protein>
<dbReference type="InterPro" id="IPR016932">
    <property type="entry name" value="UCP029669"/>
</dbReference>
<accession>A0ABU8W7T1</accession>
<dbReference type="Gene3D" id="3.90.1530.10">
    <property type="entry name" value="Conserved hypothetical protein from pyrococcus furiosus pfu- 392566-001, ParB domain"/>
    <property type="match status" value="1"/>
</dbReference>
<dbReference type="InterPro" id="IPR036086">
    <property type="entry name" value="ParB/Sulfiredoxin_sf"/>
</dbReference>
<dbReference type="SUPFAM" id="SSF110849">
    <property type="entry name" value="ParB/Sulfiredoxin"/>
    <property type="match status" value="1"/>
</dbReference>
<proteinExistence type="predicted"/>
<dbReference type="Gene3D" id="1.10.8.10">
    <property type="entry name" value="DNA helicase RuvA subunit, C-terminal domain"/>
    <property type="match status" value="1"/>
</dbReference>
<gene>
    <name evidence="1" type="ORF">WKW80_29450</name>
</gene>
<dbReference type="CDD" id="cd16390">
    <property type="entry name" value="ParB_N_Srx_like"/>
    <property type="match status" value="1"/>
</dbReference>